<dbReference type="SUPFAM" id="SSF55120">
    <property type="entry name" value="Pseudouridine synthase"/>
    <property type="match status" value="1"/>
</dbReference>
<dbReference type="GO" id="GO:0140098">
    <property type="term" value="F:catalytic activity, acting on RNA"/>
    <property type="evidence" value="ECO:0007669"/>
    <property type="project" value="UniProtKB-ARBA"/>
</dbReference>
<feature type="domain" description="Pseudouridine synthase RsuA/RluA-like" evidence="2">
    <location>
        <begin position="15"/>
        <end position="183"/>
    </location>
</feature>
<name>A0A7C3IFA5_9SPIR</name>
<dbReference type="PANTHER" id="PTHR21600">
    <property type="entry name" value="MITOCHONDRIAL RNA PSEUDOURIDINE SYNTHASE"/>
    <property type="match status" value="1"/>
</dbReference>
<dbReference type="GO" id="GO:0003723">
    <property type="term" value="F:RNA binding"/>
    <property type="evidence" value="ECO:0007669"/>
    <property type="project" value="InterPro"/>
</dbReference>
<proteinExistence type="inferred from homology"/>
<gene>
    <name evidence="3" type="ORF">ENS59_12690</name>
</gene>
<dbReference type="PANTHER" id="PTHR21600:SF87">
    <property type="entry name" value="RNA PSEUDOURIDYLATE SYNTHASE DOMAIN-CONTAINING PROTEIN 1"/>
    <property type="match status" value="1"/>
</dbReference>
<evidence type="ECO:0000256" key="1">
    <source>
        <dbReference type="ARBA" id="ARBA00010876"/>
    </source>
</evidence>
<comment type="caution">
    <text evidence="3">The sequence shown here is derived from an EMBL/GenBank/DDBJ whole genome shotgun (WGS) entry which is preliminary data.</text>
</comment>
<protein>
    <submittedName>
        <fullName evidence="3">RNA pseudouridine synthase</fullName>
    </submittedName>
</protein>
<reference evidence="3" key="1">
    <citation type="journal article" date="2020" name="mSystems">
        <title>Genome- and Community-Level Interaction Insights into Carbon Utilization and Element Cycling Functions of Hydrothermarchaeota in Hydrothermal Sediment.</title>
        <authorList>
            <person name="Zhou Z."/>
            <person name="Liu Y."/>
            <person name="Xu W."/>
            <person name="Pan J."/>
            <person name="Luo Z.H."/>
            <person name="Li M."/>
        </authorList>
    </citation>
    <scope>NUCLEOTIDE SEQUENCE [LARGE SCALE GENOMIC DNA]</scope>
    <source>
        <strain evidence="3">SpSt-503</strain>
    </source>
</reference>
<dbReference type="Pfam" id="PF00849">
    <property type="entry name" value="PseudoU_synth_2"/>
    <property type="match status" value="1"/>
</dbReference>
<dbReference type="AlphaFoldDB" id="A0A7C3IFA5"/>
<dbReference type="EMBL" id="DSVL01000388">
    <property type="protein sequence ID" value="HFH30343.1"/>
    <property type="molecule type" value="Genomic_DNA"/>
</dbReference>
<dbReference type="InterPro" id="IPR050188">
    <property type="entry name" value="RluA_PseudoU_synthase"/>
</dbReference>
<dbReference type="CDD" id="cd02869">
    <property type="entry name" value="PseudoU_synth_RluA_like"/>
    <property type="match status" value="1"/>
</dbReference>
<evidence type="ECO:0000259" key="2">
    <source>
        <dbReference type="Pfam" id="PF00849"/>
    </source>
</evidence>
<accession>A0A7C3IFA5</accession>
<evidence type="ECO:0000313" key="3">
    <source>
        <dbReference type="EMBL" id="HFH30343.1"/>
    </source>
</evidence>
<organism evidence="3">
    <name type="scientific">Gracilinema caldarium</name>
    <dbReference type="NCBI Taxonomy" id="215591"/>
    <lineage>
        <taxon>Bacteria</taxon>
        <taxon>Pseudomonadati</taxon>
        <taxon>Spirochaetota</taxon>
        <taxon>Spirochaetia</taxon>
        <taxon>Spirochaetales</taxon>
        <taxon>Breznakiellaceae</taxon>
        <taxon>Gracilinema</taxon>
    </lineage>
</organism>
<dbReference type="Gene3D" id="3.30.2350.10">
    <property type="entry name" value="Pseudouridine synthase"/>
    <property type="match status" value="1"/>
</dbReference>
<comment type="similarity">
    <text evidence="1">Belongs to the pseudouridine synthase RluA family.</text>
</comment>
<sequence>MKQSEPFTILYENDQFVVVNKASGIAVIADRWDDSKERLDELLNSYFAKEAAEAASAVPPREPRIPFPHRVYVVHRIDRDTSGLVLFAKTREAHKHLSSLFESRTIEKTYLAVIHGRPAWTETVCDLPIRADGDREHRTVIDKSKGKHARTNFKLLAEVGAYSLIQAQIETGRTHQIRVHLASLGHPVVCDPLYGTTKPVYLSAFKRGWRGDNLEEKPLMARLGLHAYSLVLPASGDETHDEPHRFIAPLPRDFRALLNQMEKVIGAPILD</sequence>
<dbReference type="InterPro" id="IPR006145">
    <property type="entry name" value="PsdUridine_synth_RsuA/RluA"/>
</dbReference>
<dbReference type="PROSITE" id="PS01129">
    <property type="entry name" value="PSI_RLU"/>
    <property type="match status" value="1"/>
</dbReference>
<dbReference type="GO" id="GO:0009982">
    <property type="term" value="F:pseudouridine synthase activity"/>
    <property type="evidence" value="ECO:0007669"/>
    <property type="project" value="InterPro"/>
</dbReference>
<dbReference type="InterPro" id="IPR006224">
    <property type="entry name" value="PsdUridine_synth_RluA-like_CS"/>
</dbReference>
<dbReference type="InterPro" id="IPR020103">
    <property type="entry name" value="PsdUridine_synth_cat_dom_sf"/>
</dbReference>
<dbReference type="GO" id="GO:0000455">
    <property type="term" value="P:enzyme-directed rRNA pseudouridine synthesis"/>
    <property type="evidence" value="ECO:0007669"/>
    <property type="project" value="TreeGrafter"/>
</dbReference>